<dbReference type="AlphaFoldDB" id="A0A2A4GX55"/>
<dbReference type="EMBL" id="MWUU01000008">
    <property type="protein sequence ID" value="PCF55057.1"/>
    <property type="molecule type" value="Genomic_DNA"/>
</dbReference>
<proteinExistence type="predicted"/>
<protein>
    <recommendedName>
        <fullName evidence="1">Primase C-terminal 1 domain-containing protein</fullName>
    </recommendedName>
</protein>
<reference evidence="2 3" key="1">
    <citation type="journal article" date="2017" name="PLoS ONE">
        <title>Development of a real-time PCR for detection of Staphylococcus pseudintermedius using a novel automated comparison of whole-genome sequences.</title>
        <authorList>
            <person name="Verstappen K.M."/>
            <person name="Huijbregts L."/>
            <person name="Spaninks M."/>
            <person name="Wagenaar J.A."/>
            <person name="Fluit A.C."/>
            <person name="Duim B."/>
        </authorList>
    </citation>
    <scope>NUCLEOTIDE SEQUENCE [LARGE SCALE GENOMIC DNA]</scope>
    <source>
        <strain evidence="2 3">215070706401-1</strain>
    </source>
</reference>
<evidence type="ECO:0000259" key="1">
    <source>
        <dbReference type="SMART" id="SM00942"/>
    </source>
</evidence>
<dbReference type="RefSeq" id="WP_096592676.1">
    <property type="nucleotide sequence ID" value="NZ_MWUU01000008.1"/>
</dbReference>
<evidence type="ECO:0000313" key="3">
    <source>
        <dbReference type="Proteomes" id="UP000218335"/>
    </source>
</evidence>
<accession>A0A2A4GX55</accession>
<dbReference type="Proteomes" id="UP000218335">
    <property type="component" value="Unassembled WGS sequence"/>
</dbReference>
<evidence type="ECO:0000313" key="2">
    <source>
        <dbReference type="EMBL" id="PCF55057.1"/>
    </source>
</evidence>
<sequence length="289" mass="33290">MNYIKYEIKNDTEKIKIQHYNNLSADSFEKEYHFSWSDFLNWLSVKRVDPNNKYARGLMLCGEVKTGENDNVIKRRNNGNVVNRNMLVIDYDDLDSSIDFIQLIYDCIGKLSYCIYSTYNHTPEKPRYRLVIPLSKPLDSKYYKDAIALFGEHIGLKYDESSKVASQVQALPVVKNKGSELIFKVNDASIFDTDELLKNVDIQKDKGGTASPFRKRDPSHWQSIAMGVGAGERNIVLTQIIGYLLRRYVDPSLVYGLAYGWAKQCTPPIADKEITKTFKSIYIKHTRKE</sequence>
<feature type="domain" description="Primase C-terminal 1" evidence="1">
    <location>
        <begin position="223"/>
        <end position="287"/>
    </location>
</feature>
<comment type="caution">
    <text evidence="2">The sequence shown here is derived from an EMBL/GenBank/DDBJ whole genome shotgun (WGS) entry which is preliminary data.</text>
</comment>
<dbReference type="SMART" id="SM00942">
    <property type="entry name" value="PriCT_1"/>
    <property type="match status" value="1"/>
</dbReference>
<organism evidence="2 3">
    <name type="scientific">Staphylococcus delphini</name>
    <dbReference type="NCBI Taxonomy" id="53344"/>
    <lineage>
        <taxon>Bacteria</taxon>
        <taxon>Bacillati</taxon>
        <taxon>Bacillota</taxon>
        <taxon>Bacilli</taxon>
        <taxon>Bacillales</taxon>
        <taxon>Staphylococcaceae</taxon>
        <taxon>Staphylococcus</taxon>
        <taxon>Staphylococcus intermedius group</taxon>
    </lineage>
</organism>
<gene>
    <name evidence="2" type="ORF">B5C08_07180</name>
</gene>
<dbReference type="InterPro" id="IPR014820">
    <property type="entry name" value="PriCT_1"/>
</dbReference>
<dbReference type="Pfam" id="PF08708">
    <property type="entry name" value="PriCT_1"/>
    <property type="match status" value="1"/>
</dbReference>
<name>A0A2A4GX55_9STAP</name>